<protein>
    <submittedName>
        <fullName evidence="2">Uncharacterized protein</fullName>
    </submittedName>
</protein>
<keyword evidence="1" id="KW-0472">Membrane</keyword>
<dbReference type="RefSeq" id="WP_171243229.1">
    <property type="nucleotide sequence ID" value="NZ_JABEPQ010000002.1"/>
</dbReference>
<comment type="caution">
    <text evidence="2">The sequence shown here is derived from an EMBL/GenBank/DDBJ whole genome shotgun (WGS) entry which is preliminary data.</text>
</comment>
<accession>A0A849HFZ0</accession>
<name>A0A849HFZ0_9MICO</name>
<dbReference type="Proteomes" id="UP000588586">
    <property type="component" value="Unassembled WGS sequence"/>
</dbReference>
<keyword evidence="1" id="KW-0812">Transmembrane</keyword>
<proteinExistence type="predicted"/>
<feature type="transmembrane region" description="Helical" evidence="1">
    <location>
        <begin position="12"/>
        <end position="31"/>
    </location>
</feature>
<gene>
    <name evidence="2" type="ORF">HJG52_08660</name>
</gene>
<keyword evidence="3" id="KW-1185">Reference proteome</keyword>
<sequence>MIARIRGLAPTSQLVLALGVAVVIGAVVTLAPGTLNVATLLACLAVLAAVAVLTQWLWQNHRGTDWSNAFTDPHPPRGTDPRVNRLAARVDAAVAGDAVAQTELHDQLRTLAEDRLRSRHGIVLDGGPDHTERARAALGADLTAYLTNPPTTRLDHARVAGYLTTLEEL</sequence>
<evidence type="ECO:0000313" key="3">
    <source>
        <dbReference type="Proteomes" id="UP000588586"/>
    </source>
</evidence>
<evidence type="ECO:0000256" key="1">
    <source>
        <dbReference type="SAM" id="Phobius"/>
    </source>
</evidence>
<organism evidence="2 3">
    <name type="scientific">Knoellia koreensis</name>
    <dbReference type="NCBI Taxonomy" id="2730921"/>
    <lineage>
        <taxon>Bacteria</taxon>
        <taxon>Bacillati</taxon>
        <taxon>Actinomycetota</taxon>
        <taxon>Actinomycetes</taxon>
        <taxon>Micrococcales</taxon>
        <taxon>Intrasporangiaceae</taxon>
        <taxon>Knoellia</taxon>
    </lineage>
</organism>
<feature type="transmembrane region" description="Helical" evidence="1">
    <location>
        <begin position="37"/>
        <end position="58"/>
    </location>
</feature>
<dbReference type="EMBL" id="JABEPQ010000002">
    <property type="protein sequence ID" value="NNM46079.1"/>
    <property type="molecule type" value="Genomic_DNA"/>
</dbReference>
<reference evidence="2 3" key="1">
    <citation type="submission" date="2020-04" db="EMBL/GenBank/DDBJ databases">
        <title>Knoellia sp. isolate from air conditioner.</title>
        <authorList>
            <person name="Chea S."/>
            <person name="Kim D.-U."/>
        </authorList>
    </citation>
    <scope>NUCLEOTIDE SEQUENCE [LARGE SCALE GENOMIC DNA]</scope>
    <source>
        <strain evidence="2 3">DB2414S</strain>
    </source>
</reference>
<dbReference type="AlphaFoldDB" id="A0A849HFZ0"/>
<evidence type="ECO:0000313" key="2">
    <source>
        <dbReference type="EMBL" id="NNM46079.1"/>
    </source>
</evidence>
<keyword evidence="1" id="KW-1133">Transmembrane helix</keyword>